<evidence type="ECO:0000313" key="1">
    <source>
        <dbReference type="EMBL" id="MCI10856.1"/>
    </source>
</evidence>
<dbReference type="Proteomes" id="UP000265520">
    <property type="component" value="Unassembled WGS sequence"/>
</dbReference>
<proteinExistence type="predicted"/>
<dbReference type="AlphaFoldDB" id="A0A392PHS4"/>
<sequence length="39" mass="4458">TTVCWWFAVDLPLAKAAIFMVFRYKWVFGGGHATVKINL</sequence>
<organism evidence="1 2">
    <name type="scientific">Trifolium medium</name>
    <dbReference type="NCBI Taxonomy" id="97028"/>
    <lineage>
        <taxon>Eukaryota</taxon>
        <taxon>Viridiplantae</taxon>
        <taxon>Streptophyta</taxon>
        <taxon>Embryophyta</taxon>
        <taxon>Tracheophyta</taxon>
        <taxon>Spermatophyta</taxon>
        <taxon>Magnoliopsida</taxon>
        <taxon>eudicotyledons</taxon>
        <taxon>Gunneridae</taxon>
        <taxon>Pentapetalae</taxon>
        <taxon>rosids</taxon>
        <taxon>fabids</taxon>
        <taxon>Fabales</taxon>
        <taxon>Fabaceae</taxon>
        <taxon>Papilionoideae</taxon>
        <taxon>50 kb inversion clade</taxon>
        <taxon>NPAAA clade</taxon>
        <taxon>Hologalegina</taxon>
        <taxon>IRL clade</taxon>
        <taxon>Trifolieae</taxon>
        <taxon>Trifolium</taxon>
    </lineage>
</organism>
<name>A0A392PHS4_9FABA</name>
<reference evidence="1 2" key="1">
    <citation type="journal article" date="2018" name="Front. Plant Sci.">
        <title>Red Clover (Trifolium pratense) and Zigzag Clover (T. medium) - A Picture of Genomic Similarities and Differences.</title>
        <authorList>
            <person name="Dluhosova J."/>
            <person name="Istvanek J."/>
            <person name="Nedelnik J."/>
            <person name="Repkova J."/>
        </authorList>
    </citation>
    <scope>NUCLEOTIDE SEQUENCE [LARGE SCALE GENOMIC DNA]</scope>
    <source>
        <strain evidence="2">cv. 10/8</strain>
        <tissue evidence="1">Leaf</tissue>
    </source>
</reference>
<protein>
    <submittedName>
        <fullName evidence="1">Uncharacterized protein</fullName>
    </submittedName>
</protein>
<feature type="non-terminal residue" evidence="1">
    <location>
        <position position="1"/>
    </location>
</feature>
<dbReference type="EMBL" id="LXQA010077898">
    <property type="protein sequence ID" value="MCI10856.1"/>
    <property type="molecule type" value="Genomic_DNA"/>
</dbReference>
<accession>A0A392PHS4</accession>
<evidence type="ECO:0000313" key="2">
    <source>
        <dbReference type="Proteomes" id="UP000265520"/>
    </source>
</evidence>
<keyword evidence="2" id="KW-1185">Reference proteome</keyword>
<comment type="caution">
    <text evidence="1">The sequence shown here is derived from an EMBL/GenBank/DDBJ whole genome shotgun (WGS) entry which is preliminary data.</text>
</comment>